<sequence>MKLPLESEFRDQAPRMLRKDKFLAWHEKLVAWEQNRHEFSTEEKTECSWGERGIKVGDGEVWLGKEGRKGKDGLGAISGSSTVTLSNVRIA</sequence>
<accession>A0A314ZHL9</accession>
<name>A0A314ZHL9_PRUYE</name>
<reference evidence="1 2" key="1">
    <citation type="submission" date="2018-02" db="EMBL/GenBank/DDBJ databases">
        <title>Draft genome of wild Prunus yedoensis var. nudiflora.</title>
        <authorList>
            <person name="Baek S."/>
            <person name="Kim J.-H."/>
            <person name="Choi K."/>
            <person name="Kim G.-B."/>
            <person name="Cho A."/>
            <person name="Jang H."/>
            <person name="Shin C.-H."/>
            <person name="Yu H.-J."/>
            <person name="Mun J.-H."/>
        </authorList>
    </citation>
    <scope>NUCLEOTIDE SEQUENCE [LARGE SCALE GENOMIC DNA]</scope>
    <source>
        <strain evidence="2">cv. Jeju island</strain>
        <tissue evidence="1">Leaf</tissue>
    </source>
</reference>
<proteinExistence type="predicted"/>
<protein>
    <submittedName>
        <fullName evidence="1">Uncharacterized protein</fullName>
    </submittedName>
</protein>
<keyword evidence="2" id="KW-1185">Reference proteome</keyword>
<evidence type="ECO:0000313" key="1">
    <source>
        <dbReference type="EMBL" id="PQQ01416.1"/>
    </source>
</evidence>
<dbReference type="EMBL" id="PJQY01001565">
    <property type="protein sequence ID" value="PQQ01416.1"/>
    <property type="molecule type" value="Genomic_DNA"/>
</dbReference>
<gene>
    <name evidence="1" type="ORF">Pyn_23857</name>
</gene>
<organism evidence="1 2">
    <name type="scientific">Prunus yedoensis var. nudiflora</name>
    <dbReference type="NCBI Taxonomy" id="2094558"/>
    <lineage>
        <taxon>Eukaryota</taxon>
        <taxon>Viridiplantae</taxon>
        <taxon>Streptophyta</taxon>
        <taxon>Embryophyta</taxon>
        <taxon>Tracheophyta</taxon>
        <taxon>Spermatophyta</taxon>
        <taxon>Magnoliopsida</taxon>
        <taxon>eudicotyledons</taxon>
        <taxon>Gunneridae</taxon>
        <taxon>Pentapetalae</taxon>
        <taxon>rosids</taxon>
        <taxon>fabids</taxon>
        <taxon>Rosales</taxon>
        <taxon>Rosaceae</taxon>
        <taxon>Amygdaloideae</taxon>
        <taxon>Amygdaleae</taxon>
        <taxon>Prunus</taxon>
    </lineage>
</organism>
<evidence type="ECO:0000313" key="2">
    <source>
        <dbReference type="Proteomes" id="UP000250321"/>
    </source>
</evidence>
<comment type="caution">
    <text evidence="1">The sequence shown here is derived from an EMBL/GenBank/DDBJ whole genome shotgun (WGS) entry which is preliminary data.</text>
</comment>
<dbReference type="AlphaFoldDB" id="A0A314ZHL9"/>
<dbReference type="Proteomes" id="UP000250321">
    <property type="component" value="Unassembled WGS sequence"/>
</dbReference>